<reference evidence="2 3" key="1">
    <citation type="journal article" date="2015" name="PLoS Pathog.">
        <title>Leptomonas seymouri: Adaptations to the Dixenous Life Cycle Analyzed by Genome Sequencing, Transcriptome Profiling and Co-infection with Leishmania donovani.</title>
        <authorList>
            <person name="Kraeva N."/>
            <person name="Butenko A."/>
            <person name="Hlavacova J."/>
            <person name="Kostygov A."/>
            <person name="Myskova J."/>
            <person name="Grybchuk D."/>
            <person name="Lestinova T."/>
            <person name="Votypka J."/>
            <person name="Volf P."/>
            <person name="Opperdoes F."/>
            <person name="Flegontov P."/>
            <person name="Lukes J."/>
            <person name="Yurchenko V."/>
        </authorList>
    </citation>
    <scope>NUCLEOTIDE SEQUENCE [LARGE SCALE GENOMIC DNA]</scope>
    <source>
        <strain evidence="2 3">ATCC 30220</strain>
    </source>
</reference>
<dbReference type="InterPro" id="IPR055325">
    <property type="entry name" value="CF161"/>
</dbReference>
<gene>
    <name evidence="2" type="ORF">ABL78_3503</name>
</gene>
<accession>A0A0N0P6B1</accession>
<dbReference type="VEuPathDB" id="TriTrypDB:Lsey_0089_0190"/>
<proteinExistence type="predicted"/>
<organism evidence="2 3">
    <name type="scientific">Leptomonas seymouri</name>
    <dbReference type="NCBI Taxonomy" id="5684"/>
    <lineage>
        <taxon>Eukaryota</taxon>
        <taxon>Discoba</taxon>
        <taxon>Euglenozoa</taxon>
        <taxon>Kinetoplastea</taxon>
        <taxon>Metakinetoplastina</taxon>
        <taxon>Trypanosomatida</taxon>
        <taxon>Trypanosomatidae</taxon>
        <taxon>Leishmaniinae</taxon>
        <taxon>Leptomonas</taxon>
    </lineage>
</organism>
<dbReference type="EMBL" id="LJSK01000089">
    <property type="protein sequence ID" value="KPI87419.1"/>
    <property type="molecule type" value="Genomic_DNA"/>
</dbReference>
<keyword evidence="3" id="KW-1185">Reference proteome</keyword>
<dbReference type="OrthoDB" id="444540at2759"/>
<name>A0A0N0P6B1_LEPSE</name>
<dbReference type="PANTHER" id="PTHR24274:SF2">
    <property type="entry name" value="CYSTEINE PEPTIDASE, PUTATIVE-RELATED"/>
    <property type="match status" value="1"/>
</dbReference>
<dbReference type="GO" id="GO:0031514">
    <property type="term" value="C:motile cilium"/>
    <property type="evidence" value="ECO:0007669"/>
    <property type="project" value="TreeGrafter"/>
</dbReference>
<dbReference type="OMA" id="DDANPAY"/>
<evidence type="ECO:0000313" key="2">
    <source>
        <dbReference type="EMBL" id="KPI87419.1"/>
    </source>
</evidence>
<protein>
    <submittedName>
        <fullName evidence="2">Putative Calpain-like cysteine peptidase</fullName>
    </submittedName>
</protein>
<comment type="caution">
    <text evidence="2">The sequence shown here is derived from an EMBL/GenBank/DDBJ whole genome shotgun (WGS) entry which is preliminary data.</text>
</comment>
<dbReference type="Proteomes" id="UP000038009">
    <property type="component" value="Unassembled WGS sequence"/>
</dbReference>
<evidence type="ECO:0000256" key="1">
    <source>
        <dbReference type="SAM" id="MobiDB-lite"/>
    </source>
</evidence>
<dbReference type="GO" id="GO:0060271">
    <property type="term" value="P:cilium assembly"/>
    <property type="evidence" value="ECO:0007669"/>
    <property type="project" value="TreeGrafter"/>
</dbReference>
<sequence>MPRKALLGNWFEEEAYERDRRRLMQGRNGGVVEASREVANMMAKIKHHNTPHAIASIPDDGCLRFYVPLMLQNANTCGFLSVDLDDRKATTTGWQIACSTAPAEEATVRCTVVIVPAAMPPTDSFPIPEDEEDIVHYGQPFYLMMVRELCPDPLFLISESVAPGNASHVSGKLQHVYFSPDGGSAGAMWCVDDANPAYQEDTRDHPVRAEDVVRIRHNMTNAPLASLKETYFNDFGPQFEVGCGKLTSLATRKRGGPPAKENLWMFIHDGQGHQQQQEPEEIDGAIGSISSSQRAATAAQ</sequence>
<feature type="region of interest" description="Disordered" evidence="1">
    <location>
        <begin position="271"/>
        <end position="300"/>
    </location>
</feature>
<dbReference type="PANTHER" id="PTHR24274">
    <property type="entry name" value="CILIA- AND FLAGELLA-ASSOCIATED PROTEIN 161"/>
    <property type="match status" value="1"/>
</dbReference>
<feature type="compositionally biased region" description="Polar residues" evidence="1">
    <location>
        <begin position="288"/>
        <end position="300"/>
    </location>
</feature>
<dbReference type="AlphaFoldDB" id="A0A0N0P6B1"/>
<evidence type="ECO:0000313" key="3">
    <source>
        <dbReference type="Proteomes" id="UP000038009"/>
    </source>
</evidence>